<reference evidence="1" key="1">
    <citation type="submission" date="2018-04" db="EMBL/GenBank/DDBJ databases">
        <title>Whole genome sequencing of Hypsizygus marmoreus.</title>
        <authorList>
            <person name="Choi I.-G."/>
            <person name="Min B."/>
            <person name="Kim J.-G."/>
            <person name="Kim S."/>
            <person name="Oh Y.-L."/>
            <person name="Kong W.-S."/>
            <person name="Park H."/>
            <person name="Jeong J."/>
            <person name="Song E.-S."/>
        </authorList>
    </citation>
    <scope>NUCLEOTIDE SEQUENCE [LARGE SCALE GENOMIC DNA]</scope>
    <source>
        <strain evidence="1">51987-8</strain>
    </source>
</reference>
<sequence>MPVVSRPISEPSFLQINKFPPEILAQIFLFCLPSKPSGLSNRTAPINLIWVCGFWRDLAVNTPELWASLELARVRGCFPDVNALLGGWADLSRNRPMSLTYNFPSDHEAQSTVLLPSLIPLAPRLRELNFTIRPDNYVPLLMALSRRGLPLLESLTLSGYITVGTSFFQGPQYMNLSSCGSLHTLSIESIPITPQSTYNVSNTWFATILVPWRQITCLRIIDSTLNATEVVEVLVMCDALEECELLTGCARYNHTTQITTPIVLPHLKRLTLRSDDIDTRNGVTYILNSLTLPALKTLSLSTEQIPSNLFTPSLLSLHRREQFLLQELSLTGDFDIKGLIVLLREFSMLKHLALKLSNLSVYPRLFRFLATRTSEISPLPLPHLVSLDLLIHAPGVCIDAAGHPTYLTTALHVLQDGVDRCDYWGQTAPRTYSILTMLKNRFQQSESAKNSATTGVARLEHVTLRTLRSRRNWGNGSGWQHKGQEWIYPTNRAQALQEEEFQRGLILEFPVQLFE</sequence>
<proteinExistence type="predicted"/>
<name>A0A369KBY4_HYPMA</name>
<accession>A0A369KBY4</accession>
<evidence type="ECO:0000313" key="2">
    <source>
        <dbReference type="Proteomes" id="UP000076154"/>
    </source>
</evidence>
<evidence type="ECO:0000313" key="1">
    <source>
        <dbReference type="EMBL" id="RDB30377.1"/>
    </source>
</evidence>
<dbReference type="InParanoid" id="A0A369KBY4"/>
<dbReference type="OrthoDB" id="3047693at2759"/>
<dbReference type="SUPFAM" id="SSF52047">
    <property type="entry name" value="RNI-like"/>
    <property type="match status" value="1"/>
</dbReference>
<organism evidence="1 2">
    <name type="scientific">Hypsizygus marmoreus</name>
    <name type="common">White beech mushroom</name>
    <name type="synonym">Agaricus marmoreus</name>
    <dbReference type="NCBI Taxonomy" id="39966"/>
    <lineage>
        <taxon>Eukaryota</taxon>
        <taxon>Fungi</taxon>
        <taxon>Dikarya</taxon>
        <taxon>Basidiomycota</taxon>
        <taxon>Agaricomycotina</taxon>
        <taxon>Agaricomycetes</taxon>
        <taxon>Agaricomycetidae</taxon>
        <taxon>Agaricales</taxon>
        <taxon>Tricholomatineae</taxon>
        <taxon>Lyophyllaceae</taxon>
        <taxon>Hypsizygus</taxon>
    </lineage>
</organism>
<dbReference type="Gene3D" id="3.80.10.10">
    <property type="entry name" value="Ribonuclease Inhibitor"/>
    <property type="match status" value="1"/>
</dbReference>
<protein>
    <submittedName>
        <fullName evidence="1">Uncharacterized protein</fullName>
    </submittedName>
</protein>
<gene>
    <name evidence="1" type="ORF">Hypma_007058</name>
</gene>
<comment type="caution">
    <text evidence="1">The sequence shown here is derived from an EMBL/GenBank/DDBJ whole genome shotgun (WGS) entry which is preliminary data.</text>
</comment>
<dbReference type="InterPro" id="IPR032675">
    <property type="entry name" value="LRR_dom_sf"/>
</dbReference>
<dbReference type="Proteomes" id="UP000076154">
    <property type="component" value="Unassembled WGS sequence"/>
</dbReference>
<keyword evidence="2" id="KW-1185">Reference proteome</keyword>
<dbReference type="AlphaFoldDB" id="A0A369KBY4"/>
<dbReference type="EMBL" id="LUEZ02000005">
    <property type="protein sequence ID" value="RDB30377.1"/>
    <property type="molecule type" value="Genomic_DNA"/>
</dbReference>